<feature type="site" description="Transition state stabilizer" evidence="7">
    <location>
        <position position="29"/>
    </location>
</feature>
<dbReference type="PANTHER" id="PTHR32125:SF4">
    <property type="entry name" value="2-C-METHYL-D-ERYTHRITOL 4-PHOSPHATE CYTIDYLYLTRANSFERASE, CHLOROPLASTIC"/>
    <property type="match status" value="1"/>
</dbReference>
<sequence>MSHFQSSEGYWVIVPAAGVGSRMGADKPKQYLTLNHKTILEHTLERLLQLPALNGIVVVVHPLDAYWSELPIFENPKIKVIEGGQERCDSVLNGLDTLDEHLQPLDWVMVHDAARPCFELSDVEELIEKLDEHLVGGILGVPVSDTVKRLNDNYGIEETVDRRVLWLAQTPQMFRYGVLAKSLREALQQGIPITDEASALEAAGYVPLMVEGRRDNIKVTRPEDIPMAELILRLQER</sequence>
<dbReference type="PANTHER" id="PTHR32125">
    <property type="entry name" value="2-C-METHYL-D-ERYTHRITOL 4-PHOSPHATE CYTIDYLYLTRANSFERASE, CHLOROPLASTIC"/>
    <property type="match status" value="1"/>
</dbReference>
<name>A0A9E5JP36_9GAMM</name>
<dbReference type="PROSITE" id="PS01295">
    <property type="entry name" value="ISPD"/>
    <property type="match status" value="1"/>
</dbReference>
<dbReference type="CDD" id="cd02516">
    <property type="entry name" value="CDP-ME_synthetase"/>
    <property type="match status" value="1"/>
</dbReference>
<dbReference type="EMBL" id="JAAONZ010000001">
    <property type="protein sequence ID" value="NHO63987.1"/>
    <property type="molecule type" value="Genomic_DNA"/>
</dbReference>
<proteinExistence type="inferred from homology"/>
<dbReference type="RefSeq" id="WP_167180559.1">
    <property type="nucleotide sequence ID" value="NZ_JAAONZ010000001.1"/>
</dbReference>
<dbReference type="InterPro" id="IPR001228">
    <property type="entry name" value="IspD"/>
</dbReference>
<evidence type="ECO:0000256" key="5">
    <source>
        <dbReference type="ARBA" id="ARBA00022695"/>
    </source>
</evidence>
<dbReference type="AlphaFoldDB" id="A0A9E5JP36"/>
<dbReference type="NCBIfam" id="TIGR00453">
    <property type="entry name" value="ispD"/>
    <property type="match status" value="1"/>
</dbReference>
<protein>
    <recommendedName>
        <fullName evidence="7">2-C-methyl-D-erythritol 4-phosphate cytidylyltransferase</fullName>
        <ecNumber evidence="7">2.7.7.60</ecNumber>
    </recommendedName>
    <alternativeName>
        <fullName evidence="7">4-diphosphocytidyl-2C-methyl-D-erythritol synthase</fullName>
    </alternativeName>
    <alternativeName>
        <fullName evidence="7">MEP cytidylyltransferase</fullName>
        <shortName evidence="7">MCT</shortName>
    </alternativeName>
</protein>
<evidence type="ECO:0000256" key="2">
    <source>
        <dbReference type="ARBA" id="ARBA00004787"/>
    </source>
</evidence>
<feature type="site" description="Positions MEP for the nucleophilic attack" evidence="7">
    <location>
        <position position="218"/>
    </location>
</feature>
<dbReference type="FunFam" id="3.90.550.10:FF:000003">
    <property type="entry name" value="2-C-methyl-D-erythritol 4-phosphate cytidylyltransferase"/>
    <property type="match status" value="1"/>
</dbReference>
<evidence type="ECO:0000256" key="7">
    <source>
        <dbReference type="HAMAP-Rule" id="MF_00108"/>
    </source>
</evidence>
<accession>A0A9E5JP36</accession>
<reference evidence="8" key="1">
    <citation type="submission" date="2020-03" db="EMBL/GenBank/DDBJ databases">
        <authorList>
            <person name="Guo F."/>
        </authorList>
    </citation>
    <scope>NUCLEOTIDE SEQUENCE</scope>
    <source>
        <strain evidence="8">JCM 30134</strain>
    </source>
</reference>
<evidence type="ECO:0000256" key="6">
    <source>
        <dbReference type="ARBA" id="ARBA00023229"/>
    </source>
</evidence>
<comment type="similarity">
    <text evidence="3 7">Belongs to the IspD/TarI cytidylyltransferase family. IspD subfamily.</text>
</comment>
<dbReference type="InterPro" id="IPR018294">
    <property type="entry name" value="ISPD_synthase_CS"/>
</dbReference>
<dbReference type="HAMAP" id="MF_00108">
    <property type="entry name" value="IspD"/>
    <property type="match status" value="1"/>
</dbReference>
<dbReference type="GO" id="GO:0019288">
    <property type="term" value="P:isopentenyl diphosphate biosynthetic process, methylerythritol 4-phosphate pathway"/>
    <property type="evidence" value="ECO:0007669"/>
    <property type="project" value="UniProtKB-UniRule"/>
</dbReference>
<dbReference type="InterPro" id="IPR029044">
    <property type="entry name" value="Nucleotide-diphossugar_trans"/>
</dbReference>
<feature type="site" description="Transition state stabilizer" evidence="7">
    <location>
        <position position="22"/>
    </location>
</feature>
<comment type="function">
    <text evidence="7">Catalyzes the formation of 4-diphosphocytidyl-2-C-methyl-D-erythritol from CTP and 2-C-methyl-D-erythritol 4-phosphate (MEP).</text>
</comment>
<comment type="catalytic activity">
    <reaction evidence="1 7">
        <text>2-C-methyl-D-erythritol 4-phosphate + CTP + H(+) = 4-CDP-2-C-methyl-D-erythritol + diphosphate</text>
        <dbReference type="Rhea" id="RHEA:13429"/>
        <dbReference type="ChEBI" id="CHEBI:15378"/>
        <dbReference type="ChEBI" id="CHEBI:33019"/>
        <dbReference type="ChEBI" id="CHEBI:37563"/>
        <dbReference type="ChEBI" id="CHEBI:57823"/>
        <dbReference type="ChEBI" id="CHEBI:58262"/>
        <dbReference type="EC" id="2.7.7.60"/>
    </reaction>
</comment>
<organism evidence="8 9">
    <name type="scientific">Pseudomaricurvus hydrocarbonicus</name>
    <dbReference type="NCBI Taxonomy" id="1470433"/>
    <lineage>
        <taxon>Bacteria</taxon>
        <taxon>Pseudomonadati</taxon>
        <taxon>Pseudomonadota</taxon>
        <taxon>Gammaproteobacteria</taxon>
        <taxon>Cellvibrionales</taxon>
        <taxon>Cellvibrionaceae</taxon>
        <taxon>Pseudomaricurvus</taxon>
    </lineage>
</organism>
<comment type="caution">
    <text evidence="8">The sequence shown here is derived from an EMBL/GenBank/DDBJ whole genome shotgun (WGS) entry which is preliminary data.</text>
</comment>
<evidence type="ECO:0000256" key="1">
    <source>
        <dbReference type="ARBA" id="ARBA00001282"/>
    </source>
</evidence>
<keyword evidence="5 7" id="KW-0548">Nucleotidyltransferase</keyword>
<dbReference type="InterPro" id="IPR034683">
    <property type="entry name" value="IspD/TarI"/>
</dbReference>
<keyword evidence="4 7" id="KW-0808">Transferase</keyword>
<dbReference type="Pfam" id="PF01128">
    <property type="entry name" value="IspD"/>
    <property type="match status" value="1"/>
</dbReference>
<dbReference type="EC" id="2.7.7.60" evidence="7"/>
<dbReference type="Gene3D" id="3.90.550.10">
    <property type="entry name" value="Spore Coat Polysaccharide Biosynthesis Protein SpsA, Chain A"/>
    <property type="match status" value="1"/>
</dbReference>
<dbReference type="Proteomes" id="UP000787472">
    <property type="component" value="Unassembled WGS sequence"/>
</dbReference>
<evidence type="ECO:0000256" key="4">
    <source>
        <dbReference type="ARBA" id="ARBA00022679"/>
    </source>
</evidence>
<evidence type="ECO:0000313" key="9">
    <source>
        <dbReference type="Proteomes" id="UP000787472"/>
    </source>
</evidence>
<evidence type="ECO:0000256" key="3">
    <source>
        <dbReference type="ARBA" id="ARBA00009789"/>
    </source>
</evidence>
<dbReference type="SUPFAM" id="SSF53448">
    <property type="entry name" value="Nucleotide-diphospho-sugar transferases"/>
    <property type="match status" value="1"/>
</dbReference>
<gene>
    <name evidence="7 8" type="primary">ispD</name>
    <name evidence="8" type="ORF">G8770_00315</name>
</gene>
<feature type="site" description="Positions MEP for the nucleophilic attack" evidence="7">
    <location>
        <position position="162"/>
    </location>
</feature>
<dbReference type="GO" id="GO:0050518">
    <property type="term" value="F:2-C-methyl-D-erythritol 4-phosphate cytidylyltransferase activity"/>
    <property type="evidence" value="ECO:0007669"/>
    <property type="project" value="UniProtKB-UniRule"/>
</dbReference>
<comment type="pathway">
    <text evidence="2 7">Isoprenoid biosynthesis; isopentenyl diphosphate biosynthesis via DXP pathway; isopentenyl diphosphate from 1-deoxy-D-xylulose 5-phosphate: step 2/6.</text>
</comment>
<dbReference type="InterPro" id="IPR050088">
    <property type="entry name" value="IspD/TarI_cytidylyltransf_bact"/>
</dbReference>
<keyword evidence="9" id="KW-1185">Reference proteome</keyword>
<evidence type="ECO:0000313" key="8">
    <source>
        <dbReference type="EMBL" id="NHO63987.1"/>
    </source>
</evidence>
<keyword evidence="6 7" id="KW-0414">Isoprene biosynthesis</keyword>